<proteinExistence type="predicted"/>
<dbReference type="AlphaFoldDB" id="D8SLE1"/>
<dbReference type="EMBL" id="GL377626">
    <property type="protein sequence ID" value="EFJ14642.1"/>
    <property type="molecule type" value="Genomic_DNA"/>
</dbReference>
<keyword evidence="2" id="KW-1185">Reference proteome</keyword>
<sequence>MVEEKEHPLLTFHARLPLVPLKHAMTMPYPKVPDPVKKLLIMGPLAPLGDLMHRGGYSVGRWDIEADIQSWYGQLPDRPPLYSFFTIYYWNYLSQMVGLFRDNHEEIFGSFESGTIARPEGCLFRRGVATPVLLFLLDFFNLPDKLDLVQDRLVNYMEITGARFGVLTNLNSSWLCKRATANELLVSSPAMNNPLMALGFAVEVARKEGLPPLTGVRSVLPKFDFSPVLEILELVCKLSNIDPRKIVDKAVTDDGFKFEDLRQVDTLPLHRDGNANQTVFAVRAKYAGQDVVVKIRDLTSQFKAGINLGLAKLAKEVDCYTRLKNVQGSAVPKLLSWGFLKGAMFVFVMMTDGGFSELEQCSNPSKFILSDEGETLKQAMECLRAIHKRGIAIRDINTSKVVSKVDEAGKLHVKLVGFGGALITEVLSQEWYEATARDVALLEKACDPLSPEKLIAEVDRKRLLGKARRDEELQANRQANGHLARTLEIFKIDWKGDPPLFLSSNAAALRCRHKLTSRSPLYSVAVDEAE</sequence>
<dbReference type="SUPFAM" id="SSF56112">
    <property type="entry name" value="Protein kinase-like (PK-like)"/>
    <property type="match status" value="1"/>
</dbReference>
<protein>
    <recommendedName>
        <fullName evidence="3">Protein kinase domain-containing protein</fullName>
    </recommendedName>
</protein>
<dbReference type="KEGG" id="smo:SELMODRAFT_423348"/>
<name>D8SLE1_SELML</name>
<dbReference type="PANTHER" id="PTHR37171">
    <property type="entry name" value="SERINE/THREONINE-PROTEIN KINASE YRZF-RELATED"/>
    <property type="match status" value="1"/>
</dbReference>
<dbReference type="Gramene" id="EFJ14642">
    <property type="protein sequence ID" value="EFJ14642"/>
    <property type="gene ID" value="SELMODRAFT_423348"/>
</dbReference>
<dbReference type="Gene3D" id="1.10.510.10">
    <property type="entry name" value="Transferase(Phosphotransferase) domain 1"/>
    <property type="match status" value="1"/>
</dbReference>
<dbReference type="Proteomes" id="UP000001514">
    <property type="component" value="Unassembled WGS sequence"/>
</dbReference>
<reference evidence="1 2" key="1">
    <citation type="journal article" date="2011" name="Science">
        <title>The Selaginella genome identifies genetic changes associated with the evolution of vascular plants.</title>
        <authorList>
            <person name="Banks J.A."/>
            <person name="Nishiyama T."/>
            <person name="Hasebe M."/>
            <person name="Bowman J.L."/>
            <person name="Gribskov M."/>
            <person name="dePamphilis C."/>
            <person name="Albert V.A."/>
            <person name="Aono N."/>
            <person name="Aoyama T."/>
            <person name="Ambrose B.A."/>
            <person name="Ashton N.W."/>
            <person name="Axtell M.J."/>
            <person name="Barker E."/>
            <person name="Barker M.S."/>
            <person name="Bennetzen J.L."/>
            <person name="Bonawitz N.D."/>
            <person name="Chapple C."/>
            <person name="Cheng C."/>
            <person name="Correa L.G."/>
            <person name="Dacre M."/>
            <person name="DeBarry J."/>
            <person name="Dreyer I."/>
            <person name="Elias M."/>
            <person name="Engstrom E.M."/>
            <person name="Estelle M."/>
            <person name="Feng L."/>
            <person name="Finet C."/>
            <person name="Floyd S.K."/>
            <person name="Frommer W.B."/>
            <person name="Fujita T."/>
            <person name="Gramzow L."/>
            <person name="Gutensohn M."/>
            <person name="Harholt J."/>
            <person name="Hattori M."/>
            <person name="Heyl A."/>
            <person name="Hirai T."/>
            <person name="Hiwatashi Y."/>
            <person name="Ishikawa M."/>
            <person name="Iwata M."/>
            <person name="Karol K.G."/>
            <person name="Koehler B."/>
            <person name="Kolukisaoglu U."/>
            <person name="Kubo M."/>
            <person name="Kurata T."/>
            <person name="Lalonde S."/>
            <person name="Li K."/>
            <person name="Li Y."/>
            <person name="Litt A."/>
            <person name="Lyons E."/>
            <person name="Manning G."/>
            <person name="Maruyama T."/>
            <person name="Michael T.P."/>
            <person name="Mikami K."/>
            <person name="Miyazaki S."/>
            <person name="Morinaga S."/>
            <person name="Murata T."/>
            <person name="Mueller-Roeber B."/>
            <person name="Nelson D.R."/>
            <person name="Obara M."/>
            <person name="Oguri Y."/>
            <person name="Olmstead R.G."/>
            <person name="Onodera N."/>
            <person name="Petersen B.L."/>
            <person name="Pils B."/>
            <person name="Prigge M."/>
            <person name="Rensing S.A."/>
            <person name="Riano-Pachon D.M."/>
            <person name="Roberts A.W."/>
            <person name="Sato Y."/>
            <person name="Scheller H.V."/>
            <person name="Schulz B."/>
            <person name="Schulz C."/>
            <person name="Shakirov E.V."/>
            <person name="Shibagaki N."/>
            <person name="Shinohara N."/>
            <person name="Shippen D.E."/>
            <person name="Soerensen I."/>
            <person name="Sotooka R."/>
            <person name="Sugimoto N."/>
            <person name="Sugita M."/>
            <person name="Sumikawa N."/>
            <person name="Tanurdzic M."/>
            <person name="Theissen G."/>
            <person name="Ulvskov P."/>
            <person name="Wakazuki S."/>
            <person name="Weng J.K."/>
            <person name="Willats W.W."/>
            <person name="Wipf D."/>
            <person name="Wolf P.G."/>
            <person name="Yang L."/>
            <person name="Zimmer A.D."/>
            <person name="Zhu Q."/>
            <person name="Mitros T."/>
            <person name="Hellsten U."/>
            <person name="Loque D."/>
            <person name="Otillar R."/>
            <person name="Salamov A."/>
            <person name="Schmutz J."/>
            <person name="Shapiro H."/>
            <person name="Lindquist E."/>
            <person name="Lucas S."/>
            <person name="Rokhsar D."/>
            <person name="Grigoriev I.V."/>
        </authorList>
    </citation>
    <scope>NUCLEOTIDE SEQUENCE [LARGE SCALE GENOMIC DNA]</scope>
</reference>
<dbReference type="PANTHER" id="PTHR37171:SF1">
    <property type="entry name" value="SERINE_THREONINE-PROTEIN KINASE YRZF-RELATED"/>
    <property type="match status" value="1"/>
</dbReference>
<evidence type="ECO:0000313" key="1">
    <source>
        <dbReference type="EMBL" id="EFJ14642.1"/>
    </source>
</evidence>
<gene>
    <name evidence="1" type="ORF">SELMODRAFT_423348</name>
</gene>
<organism evidence="2">
    <name type="scientific">Selaginella moellendorffii</name>
    <name type="common">Spikemoss</name>
    <dbReference type="NCBI Taxonomy" id="88036"/>
    <lineage>
        <taxon>Eukaryota</taxon>
        <taxon>Viridiplantae</taxon>
        <taxon>Streptophyta</taxon>
        <taxon>Embryophyta</taxon>
        <taxon>Tracheophyta</taxon>
        <taxon>Lycopodiopsida</taxon>
        <taxon>Selaginellales</taxon>
        <taxon>Selaginellaceae</taxon>
        <taxon>Selaginella</taxon>
    </lineage>
</organism>
<accession>D8SLE1</accession>
<dbReference type="InterPro" id="IPR011009">
    <property type="entry name" value="Kinase-like_dom_sf"/>
</dbReference>
<dbReference type="InterPro" id="IPR052396">
    <property type="entry name" value="Meiotic_Drive_Suppr_Kinase"/>
</dbReference>
<dbReference type="InParanoid" id="D8SLE1"/>
<evidence type="ECO:0008006" key="3">
    <source>
        <dbReference type="Google" id="ProtNLM"/>
    </source>
</evidence>
<dbReference type="HOGENOM" id="CLU_600506_0_0_1"/>
<evidence type="ECO:0000313" key="2">
    <source>
        <dbReference type="Proteomes" id="UP000001514"/>
    </source>
</evidence>